<keyword evidence="2" id="KW-0732">Signal</keyword>
<accession>A0A1V9WZR6</accession>
<dbReference type="EMBL" id="MNPL01031238">
    <property type="protein sequence ID" value="OQR66754.1"/>
    <property type="molecule type" value="Genomic_DNA"/>
</dbReference>
<organism evidence="3 4">
    <name type="scientific">Tropilaelaps mercedesae</name>
    <dbReference type="NCBI Taxonomy" id="418985"/>
    <lineage>
        <taxon>Eukaryota</taxon>
        <taxon>Metazoa</taxon>
        <taxon>Ecdysozoa</taxon>
        <taxon>Arthropoda</taxon>
        <taxon>Chelicerata</taxon>
        <taxon>Arachnida</taxon>
        <taxon>Acari</taxon>
        <taxon>Parasitiformes</taxon>
        <taxon>Mesostigmata</taxon>
        <taxon>Gamasina</taxon>
        <taxon>Dermanyssoidea</taxon>
        <taxon>Laelapidae</taxon>
        <taxon>Tropilaelaps</taxon>
    </lineage>
</organism>
<feature type="chain" id="PRO_5011963719" evidence="2">
    <location>
        <begin position="16"/>
        <end position="262"/>
    </location>
</feature>
<sequence>MKLVIVGLLLGTASGELGNWRADLGFQFKADHCFTVMLNGVDFFNRGPIKLIYSTEAFLLKNGMRKGDRCDEFRYLAKRIVDRAARQPTLAMNLKSVRSLVDEALQTCVGCPPVFANASRNPDEANRDTTATTPSMGVVPLPSSGFQPQPMPTLLPGSITTTVIRPVPAATATNSTVVLPSRTSLTTTSSTTRLPPTGTAFTISPSTTQPAPITVAATSSSLVTPNSSVPTAGTTTEPAVALDDATETISTDTATARMTRLV</sequence>
<proteinExistence type="predicted"/>
<dbReference type="Proteomes" id="UP000192247">
    <property type="component" value="Unassembled WGS sequence"/>
</dbReference>
<comment type="caution">
    <text evidence="3">The sequence shown here is derived from an EMBL/GenBank/DDBJ whole genome shotgun (WGS) entry which is preliminary data.</text>
</comment>
<keyword evidence="4" id="KW-1185">Reference proteome</keyword>
<evidence type="ECO:0000256" key="2">
    <source>
        <dbReference type="SAM" id="SignalP"/>
    </source>
</evidence>
<feature type="region of interest" description="Disordered" evidence="1">
    <location>
        <begin position="119"/>
        <end position="139"/>
    </location>
</feature>
<evidence type="ECO:0000313" key="3">
    <source>
        <dbReference type="EMBL" id="OQR66754.1"/>
    </source>
</evidence>
<evidence type="ECO:0000313" key="4">
    <source>
        <dbReference type="Proteomes" id="UP000192247"/>
    </source>
</evidence>
<gene>
    <name evidence="3" type="ORF">BIW11_13948</name>
</gene>
<dbReference type="OrthoDB" id="10520669at2759"/>
<reference evidence="3 4" key="1">
    <citation type="journal article" date="2017" name="Gigascience">
        <title>Draft genome of the honey bee ectoparasitic mite, Tropilaelaps mercedesae, is shaped by the parasitic life history.</title>
        <authorList>
            <person name="Dong X."/>
            <person name="Armstrong S.D."/>
            <person name="Xia D."/>
            <person name="Makepeace B.L."/>
            <person name="Darby A.C."/>
            <person name="Kadowaki T."/>
        </authorList>
    </citation>
    <scope>NUCLEOTIDE SEQUENCE [LARGE SCALE GENOMIC DNA]</scope>
    <source>
        <strain evidence="3">Wuxi-XJTLU</strain>
    </source>
</reference>
<dbReference type="AlphaFoldDB" id="A0A1V9WZR6"/>
<feature type="signal peptide" evidence="2">
    <location>
        <begin position="1"/>
        <end position="15"/>
    </location>
</feature>
<name>A0A1V9WZR6_9ACAR</name>
<evidence type="ECO:0000256" key="1">
    <source>
        <dbReference type="SAM" id="MobiDB-lite"/>
    </source>
</evidence>
<protein>
    <submittedName>
        <fullName evidence="3">Uncharacterized protein</fullName>
    </submittedName>
</protein>
<dbReference type="InParanoid" id="A0A1V9WZR6"/>